<dbReference type="InterPro" id="IPR050259">
    <property type="entry name" value="SDR"/>
</dbReference>
<comment type="similarity">
    <text evidence="1">Belongs to the short-chain dehydrogenases/reductases (SDR) family.</text>
</comment>
<dbReference type="PRINTS" id="PR00081">
    <property type="entry name" value="GDHRDH"/>
</dbReference>
<reference evidence="2 3" key="1">
    <citation type="submission" date="2015-08" db="EMBL/GenBank/DDBJ databases">
        <title>Whole genome sequence of Flavobacterium akiainvivens IK-1T, from decaying Wikstroemia oahuensis, an endemic Hawaiian shrub.</title>
        <authorList>
            <person name="Wan X."/>
            <person name="Hou S."/>
            <person name="Saito J."/>
            <person name="Donachie S."/>
        </authorList>
    </citation>
    <scope>NUCLEOTIDE SEQUENCE [LARGE SCALE GENOMIC DNA]</scope>
    <source>
        <strain evidence="2 3">IK-1</strain>
    </source>
</reference>
<dbReference type="EMBL" id="LIYD01000005">
    <property type="protein sequence ID" value="KOS05738.1"/>
    <property type="molecule type" value="Genomic_DNA"/>
</dbReference>
<dbReference type="SUPFAM" id="SSF51735">
    <property type="entry name" value="NAD(P)-binding Rossmann-fold domains"/>
    <property type="match status" value="1"/>
</dbReference>
<dbReference type="PANTHER" id="PTHR42879">
    <property type="entry name" value="3-OXOACYL-(ACYL-CARRIER-PROTEIN) REDUCTASE"/>
    <property type="match status" value="1"/>
</dbReference>
<proteinExistence type="inferred from homology"/>
<dbReference type="AlphaFoldDB" id="A0A0M8MHK0"/>
<gene>
    <name evidence="2" type="ORF">AM493_06565</name>
</gene>
<dbReference type="RefSeq" id="WP_054406948.1">
    <property type="nucleotide sequence ID" value="NZ_FOYA01000003.1"/>
</dbReference>
<dbReference type="InterPro" id="IPR036291">
    <property type="entry name" value="NAD(P)-bd_dom_sf"/>
</dbReference>
<evidence type="ECO:0000313" key="3">
    <source>
        <dbReference type="Proteomes" id="UP000037755"/>
    </source>
</evidence>
<sequence>MYPDLKGKVALVTGATKGIGRGIAEKLASHGVDLILNYGSDEKAAAETGIALEEYGVNVEIIKADVSKPLEIEKLFQKALDKFAKVDIVVANAGVEMVDTLFTDYTENDFDRIYNLNVKGTFFVMQQAAKQVSDNGRIILISSTQTLNSETGAAVYASSKSAGKKFVDILSKELGPRNITVNSIMPGVIDEAGVIATISEDFKQLVRDNSPFRRLGKVEDVGRVVAFLASEEASYINGDHLKVNGGSSF</sequence>
<accession>A0A0M8MHK0</accession>
<dbReference type="Gene3D" id="3.40.50.720">
    <property type="entry name" value="NAD(P)-binding Rossmann-like Domain"/>
    <property type="match status" value="1"/>
</dbReference>
<dbReference type="PRINTS" id="PR00080">
    <property type="entry name" value="SDRFAMILY"/>
</dbReference>
<evidence type="ECO:0000313" key="2">
    <source>
        <dbReference type="EMBL" id="KOS05738.1"/>
    </source>
</evidence>
<dbReference type="OrthoDB" id="9803333at2"/>
<organism evidence="2 3">
    <name type="scientific">Flavobacterium akiainvivens</name>
    <dbReference type="NCBI Taxonomy" id="1202724"/>
    <lineage>
        <taxon>Bacteria</taxon>
        <taxon>Pseudomonadati</taxon>
        <taxon>Bacteroidota</taxon>
        <taxon>Flavobacteriia</taxon>
        <taxon>Flavobacteriales</taxon>
        <taxon>Flavobacteriaceae</taxon>
        <taxon>Flavobacterium</taxon>
    </lineage>
</organism>
<comment type="caution">
    <text evidence="2">The sequence shown here is derived from an EMBL/GenBank/DDBJ whole genome shotgun (WGS) entry which is preliminary data.</text>
</comment>
<dbReference type="Proteomes" id="UP000037755">
    <property type="component" value="Unassembled WGS sequence"/>
</dbReference>
<evidence type="ECO:0000256" key="1">
    <source>
        <dbReference type="ARBA" id="ARBA00006484"/>
    </source>
</evidence>
<dbReference type="STRING" id="1202724.AM493_06565"/>
<protein>
    <recommendedName>
        <fullName evidence="4">Short-chain dehydrogenase</fullName>
    </recommendedName>
</protein>
<dbReference type="Pfam" id="PF13561">
    <property type="entry name" value="adh_short_C2"/>
    <property type="match status" value="1"/>
</dbReference>
<dbReference type="PANTHER" id="PTHR42879:SF2">
    <property type="entry name" value="3-OXOACYL-[ACYL-CARRIER-PROTEIN] REDUCTASE FABG"/>
    <property type="match status" value="1"/>
</dbReference>
<dbReference type="FunFam" id="3.40.50.720:FF:000084">
    <property type="entry name" value="Short-chain dehydrogenase reductase"/>
    <property type="match status" value="1"/>
</dbReference>
<evidence type="ECO:0008006" key="4">
    <source>
        <dbReference type="Google" id="ProtNLM"/>
    </source>
</evidence>
<dbReference type="PATRIC" id="fig|1202724.3.peg.1367"/>
<name>A0A0M8MHK0_9FLAO</name>
<keyword evidence="3" id="KW-1185">Reference proteome</keyword>
<dbReference type="InterPro" id="IPR002347">
    <property type="entry name" value="SDR_fam"/>
</dbReference>